<dbReference type="Gene3D" id="1.10.20.10">
    <property type="entry name" value="Histone, subunit A"/>
    <property type="match status" value="1"/>
</dbReference>
<feature type="compositionally biased region" description="Low complexity" evidence="5">
    <location>
        <begin position="49"/>
        <end position="73"/>
    </location>
</feature>
<keyword evidence="4" id="KW-0539">Nucleus</keyword>
<feature type="region of interest" description="Disordered" evidence="5">
    <location>
        <begin position="1"/>
        <end position="176"/>
    </location>
</feature>
<evidence type="ECO:0000256" key="1">
    <source>
        <dbReference type="ARBA" id="ARBA00004123"/>
    </source>
</evidence>
<accession>A0AAD5RI62</accession>
<feature type="domain" description="Bromodomain associated" evidence="6">
    <location>
        <begin position="211"/>
        <end position="281"/>
    </location>
</feature>
<dbReference type="Proteomes" id="UP001201980">
    <property type="component" value="Unassembled WGS sequence"/>
</dbReference>
<evidence type="ECO:0000313" key="8">
    <source>
        <dbReference type="Proteomes" id="UP001201980"/>
    </source>
</evidence>
<name>A0AAD5RI62_9PEZI</name>
<dbReference type="GO" id="GO:0005669">
    <property type="term" value="C:transcription factor TFIID complex"/>
    <property type="evidence" value="ECO:0007669"/>
    <property type="project" value="InterPro"/>
</dbReference>
<proteinExistence type="predicted"/>
<evidence type="ECO:0000256" key="5">
    <source>
        <dbReference type="SAM" id="MobiDB-lite"/>
    </source>
</evidence>
<feature type="compositionally biased region" description="Basic and acidic residues" evidence="5">
    <location>
        <begin position="138"/>
        <end position="148"/>
    </location>
</feature>
<protein>
    <recommendedName>
        <fullName evidence="6">Bromodomain associated domain-containing protein</fullName>
    </recommendedName>
</protein>
<sequence length="442" mass="47846">MASPQLVVSSSQPLTHTQPQPPTHLQLKTATTSTTANTANPISSPPAVSPASASTPAVAAAVVSELPTATSVSPAPPTSANGLASPPATMPTATSDIVMNNRKRTTPSSPSDDGNDARDAKRQRTVDSSTEEVQQRTPESHDGSRTPETRPGAAEDDTSTSPNGVRINQDPSPGRVAALKRKAREDMRCEEEEWQRQRPRFADLYPKTDEPARAGLQKCLALVLHHVGFHGASPEAMEHFTNMSEDFLAKYARTVKQAAAAARRSVPAPVDFEFALPEFNIAPWQLKKHLKPPARLPDIPFPDDLLEKHFPSTAQPDLPVFDLLSGDKDRQDKPHIPAHFPAFPSIHTFKYTPTDARFAAAVAKGEEVDESREAAEARKRKQEQTVVEAKQSEDTLRGFLNATKKRTQKEMSTKALGGKDTGAKNRFIALENALSAFGGSRA</sequence>
<evidence type="ECO:0000256" key="2">
    <source>
        <dbReference type="ARBA" id="ARBA00023015"/>
    </source>
</evidence>
<comment type="caution">
    <text evidence="7">The sequence shown here is derived from an EMBL/GenBank/DDBJ whole genome shotgun (WGS) entry which is preliminary data.</text>
</comment>
<keyword evidence="3" id="KW-0804">Transcription</keyword>
<feature type="compositionally biased region" description="Low complexity" evidence="5">
    <location>
        <begin position="9"/>
        <end position="42"/>
    </location>
</feature>
<evidence type="ECO:0000256" key="4">
    <source>
        <dbReference type="ARBA" id="ARBA00023242"/>
    </source>
</evidence>
<keyword evidence="8" id="KW-1185">Reference proteome</keyword>
<dbReference type="AlphaFoldDB" id="A0AAD5RI62"/>
<dbReference type="GO" id="GO:0046982">
    <property type="term" value="F:protein heterodimerization activity"/>
    <property type="evidence" value="ECO:0007669"/>
    <property type="project" value="InterPro"/>
</dbReference>
<dbReference type="PANTHER" id="PTHR46469">
    <property type="entry name" value="TRANSCRIPTION INITIATION FACTOR TFIID SUBUNIT 8"/>
    <property type="match status" value="1"/>
</dbReference>
<dbReference type="PANTHER" id="PTHR46469:SF1">
    <property type="entry name" value="TRANSCRIPTION INITIATION FACTOR TFIID SUBUNIT 8"/>
    <property type="match status" value="1"/>
</dbReference>
<organism evidence="7 8">
    <name type="scientific">Zalerion maritima</name>
    <dbReference type="NCBI Taxonomy" id="339359"/>
    <lineage>
        <taxon>Eukaryota</taxon>
        <taxon>Fungi</taxon>
        <taxon>Dikarya</taxon>
        <taxon>Ascomycota</taxon>
        <taxon>Pezizomycotina</taxon>
        <taxon>Sordariomycetes</taxon>
        <taxon>Lulworthiomycetidae</taxon>
        <taxon>Lulworthiales</taxon>
        <taxon>Lulworthiaceae</taxon>
        <taxon>Zalerion</taxon>
    </lineage>
</organism>
<evidence type="ECO:0000256" key="3">
    <source>
        <dbReference type="ARBA" id="ARBA00023163"/>
    </source>
</evidence>
<feature type="compositionally biased region" description="Basic and acidic residues" evidence="5">
    <location>
        <begin position="115"/>
        <end position="125"/>
    </location>
</feature>
<gene>
    <name evidence="7" type="ORF">MKZ38_007887</name>
</gene>
<dbReference type="EMBL" id="JAKWBI020000520">
    <property type="protein sequence ID" value="KAJ2894185.1"/>
    <property type="molecule type" value="Genomic_DNA"/>
</dbReference>
<dbReference type="InterPro" id="IPR009072">
    <property type="entry name" value="Histone-fold"/>
</dbReference>
<evidence type="ECO:0000313" key="7">
    <source>
        <dbReference type="EMBL" id="KAJ2894185.1"/>
    </source>
</evidence>
<evidence type="ECO:0000259" key="6">
    <source>
        <dbReference type="Pfam" id="PF07524"/>
    </source>
</evidence>
<keyword evidence="2" id="KW-0805">Transcription regulation</keyword>
<dbReference type="CDD" id="cd00076">
    <property type="entry name" value="HFD_SF"/>
    <property type="match status" value="1"/>
</dbReference>
<dbReference type="Pfam" id="PF07524">
    <property type="entry name" value="Bromo_TP"/>
    <property type="match status" value="1"/>
</dbReference>
<dbReference type="InterPro" id="IPR006565">
    <property type="entry name" value="BTP"/>
</dbReference>
<reference evidence="7" key="1">
    <citation type="submission" date="2022-07" db="EMBL/GenBank/DDBJ databases">
        <title>Draft genome sequence of Zalerion maritima ATCC 34329, a (micro)plastics degrading marine fungus.</title>
        <authorList>
            <person name="Paco A."/>
            <person name="Goncalves M.F.M."/>
            <person name="Rocha-Santos T.A.P."/>
            <person name="Alves A."/>
        </authorList>
    </citation>
    <scope>NUCLEOTIDE SEQUENCE</scope>
    <source>
        <strain evidence="7">ATCC 34329</strain>
    </source>
</reference>
<comment type="subcellular location">
    <subcellularLocation>
        <location evidence="1">Nucleus</location>
    </subcellularLocation>
</comment>
<dbReference type="InterPro" id="IPR037818">
    <property type="entry name" value="TAF8"/>
</dbReference>
<dbReference type="GO" id="GO:0006367">
    <property type="term" value="P:transcription initiation at RNA polymerase II promoter"/>
    <property type="evidence" value="ECO:0007669"/>
    <property type="project" value="TreeGrafter"/>
</dbReference>
<feature type="compositionally biased region" description="Polar residues" evidence="5">
    <location>
        <begin position="126"/>
        <end position="137"/>
    </location>
</feature>